<dbReference type="OrthoDB" id="5485925at2"/>
<evidence type="ECO:0000313" key="1">
    <source>
        <dbReference type="EMBL" id="EAQ98915.1"/>
    </source>
</evidence>
<dbReference type="PROSITE" id="PS51257">
    <property type="entry name" value="PROKAR_LIPOPROTEIN"/>
    <property type="match status" value="1"/>
</dbReference>
<dbReference type="eggNOG" id="ENOG502Z9SN">
    <property type="taxonomic scope" value="Bacteria"/>
</dbReference>
<dbReference type="EMBL" id="AAOA02000003">
    <property type="protein sequence ID" value="EAQ98915.1"/>
    <property type="molecule type" value="Genomic_DNA"/>
</dbReference>
<name>A4A544_9GAMM</name>
<protein>
    <submittedName>
        <fullName evidence="1">Uncharacterized protein</fullName>
    </submittedName>
</protein>
<dbReference type="HOGENOM" id="CLU_675719_0_0_6"/>
<accession>A4A544</accession>
<dbReference type="Proteomes" id="UP000019205">
    <property type="component" value="Chromosome"/>
</dbReference>
<organism evidence="1 2">
    <name type="scientific">Congregibacter litoralis KT71</name>
    <dbReference type="NCBI Taxonomy" id="314285"/>
    <lineage>
        <taxon>Bacteria</taxon>
        <taxon>Pseudomonadati</taxon>
        <taxon>Pseudomonadota</taxon>
        <taxon>Gammaproteobacteria</taxon>
        <taxon>Cellvibrionales</taxon>
        <taxon>Halieaceae</taxon>
        <taxon>Congregibacter</taxon>
    </lineage>
</organism>
<sequence>MSNVTRRRAITLITGTVTLGLAGCGGSSSSSEAGVATASALPGAQIPPEELGSEGDAIFGSSYLGVTRVRNMNFGGEYMRAAFGHGAFAVRDNYLWLAGHEYGNGVGKFGPLAFEDTELQDAPLADNVMPYVQIEPRGNSVSWPIMGLYDDGGRVFVLTQEYYDADANNTKDLAILHYDGSVDKFYSTKGHARSAGWMQEIPFVWQQSLGGTHLLGSSKNTPINHRHSIGPSLYAMDGSPTGAATAKPLMLFSLENPMGSYDRQEVGDPVFNELSRVWTGFIWGDDYICIGRTGGLKSGIAYKVRGSGFDALEADDYYNYYWRFRLQDILDAPNIFDPRPYEYGELELGFGVRGAYFDDREGILYLCSYMDTSQGGPEKSPAIFAYRFPKA</sequence>
<comment type="caution">
    <text evidence="1">The sequence shown here is derived from an EMBL/GenBank/DDBJ whole genome shotgun (WGS) entry which is preliminary data.</text>
</comment>
<reference evidence="1 2" key="2">
    <citation type="journal article" date="2009" name="PLoS ONE">
        <title>The photosynthetic apparatus and its regulation in the aerobic gammaproteobacterium Congregibacter litoralis gen. nov., sp. nov.</title>
        <authorList>
            <person name="Spring S."/>
            <person name="Lunsdorf H."/>
            <person name="Fuchs B.M."/>
            <person name="Tindall B.J."/>
        </authorList>
    </citation>
    <scope>NUCLEOTIDE SEQUENCE [LARGE SCALE GENOMIC DNA]</scope>
    <source>
        <strain evidence="1">KT71</strain>
    </source>
</reference>
<dbReference type="RefSeq" id="WP_008294395.1">
    <property type="nucleotide sequence ID" value="NZ_CM002299.1"/>
</dbReference>
<keyword evidence="2" id="KW-1185">Reference proteome</keyword>
<reference evidence="1 2" key="1">
    <citation type="journal article" date="2007" name="Proc. Natl. Acad. Sci. U.S.A.">
        <title>Characterization of a marine gammaproteobacterium capable of aerobic anoxygenic photosynthesis.</title>
        <authorList>
            <person name="Fuchs B.M."/>
            <person name="Spring S."/>
            <person name="Teeling H."/>
            <person name="Quast C."/>
            <person name="Wulf J."/>
            <person name="Schattenhofer M."/>
            <person name="Yan S."/>
            <person name="Ferriera S."/>
            <person name="Johnson J."/>
            <person name="Glockner F.O."/>
            <person name="Amann R."/>
        </authorList>
    </citation>
    <scope>NUCLEOTIDE SEQUENCE [LARGE SCALE GENOMIC DNA]</scope>
    <source>
        <strain evidence="1">KT71</strain>
    </source>
</reference>
<gene>
    <name evidence="1" type="ORF">KT71_09817</name>
</gene>
<evidence type="ECO:0000313" key="2">
    <source>
        <dbReference type="Proteomes" id="UP000019205"/>
    </source>
</evidence>
<proteinExistence type="predicted"/>
<dbReference type="AlphaFoldDB" id="A4A544"/>